<dbReference type="Proteomes" id="UP000218231">
    <property type="component" value="Unassembled WGS sequence"/>
</dbReference>
<keyword evidence="2" id="KW-1185">Reference proteome</keyword>
<dbReference type="InterPro" id="IPR027913">
    <property type="entry name" value="DUF4473"/>
</dbReference>
<dbReference type="Pfam" id="PF14747">
    <property type="entry name" value="DUF4473"/>
    <property type="match status" value="1"/>
</dbReference>
<proteinExistence type="predicted"/>
<evidence type="ECO:0000313" key="1">
    <source>
        <dbReference type="EMBL" id="PAV60639.1"/>
    </source>
</evidence>
<sequence>MPVDPAQIEKIKEHLKEFWEHLHVPGLSEDTLNHLKQIAESHKDDFIKAKEAHSLEQGKAVYEKMRGEIHAYIATKSPEEQKAYKDAVEKAKDKLEHLKEHLIGAVHAH</sequence>
<protein>
    <submittedName>
        <fullName evidence="1">Uncharacterized protein</fullName>
    </submittedName>
</protein>
<comment type="caution">
    <text evidence="1">The sequence shown here is derived from an EMBL/GenBank/DDBJ whole genome shotgun (WGS) entry which is preliminary data.</text>
</comment>
<gene>
    <name evidence="1" type="ORF">WR25_14408</name>
</gene>
<reference evidence="1 2" key="1">
    <citation type="journal article" date="2017" name="Curr. Biol.">
        <title>Genome architecture and evolution of a unichromosomal asexual nematode.</title>
        <authorList>
            <person name="Fradin H."/>
            <person name="Zegar C."/>
            <person name="Gutwein M."/>
            <person name="Lucas J."/>
            <person name="Kovtun M."/>
            <person name="Corcoran D."/>
            <person name="Baugh L.R."/>
            <person name="Kiontke K."/>
            <person name="Gunsalus K."/>
            <person name="Fitch D.H."/>
            <person name="Piano F."/>
        </authorList>
    </citation>
    <scope>NUCLEOTIDE SEQUENCE [LARGE SCALE GENOMIC DNA]</scope>
    <source>
        <strain evidence="1">PF1309</strain>
    </source>
</reference>
<evidence type="ECO:0000313" key="2">
    <source>
        <dbReference type="Proteomes" id="UP000218231"/>
    </source>
</evidence>
<organism evidence="1 2">
    <name type="scientific">Diploscapter pachys</name>
    <dbReference type="NCBI Taxonomy" id="2018661"/>
    <lineage>
        <taxon>Eukaryota</taxon>
        <taxon>Metazoa</taxon>
        <taxon>Ecdysozoa</taxon>
        <taxon>Nematoda</taxon>
        <taxon>Chromadorea</taxon>
        <taxon>Rhabditida</taxon>
        <taxon>Rhabditina</taxon>
        <taxon>Rhabditomorpha</taxon>
        <taxon>Rhabditoidea</taxon>
        <taxon>Rhabditidae</taxon>
        <taxon>Diploscapter</taxon>
    </lineage>
</organism>
<name>A0A2A2JGD9_9BILA</name>
<dbReference type="AlphaFoldDB" id="A0A2A2JGD9"/>
<dbReference type="EMBL" id="LIAE01010455">
    <property type="protein sequence ID" value="PAV60639.1"/>
    <property type="molecule type" value="Genomic_DNA"/>
</dbReference>
<accession>A0A2A2JGD9</accession>